<protein>
    <submittedName>
        <fullName evidence="1">Uncharacterized protein</fullName>
    </submittedName>
</protein>
<dbReference type="Proteomes" id="UP001140234">
    <property type="component" value="Unassembled WGS sequence"/>
</dbReference>
<reference evidence="1" key="1">
    <citation type="submission" date="2022-07" db="EMBL/GenBank/DDBJ databases">
        <title>Phylogenomic reconstructions and comparative analyses of Kickxellomycotina fungi.</title>
        <authorList>
            <person name="Reynolds N.K."/>
            <person name="Stajich J.E."/>
            <person name="Barry K."/>
            <person name="Grigoriev I.V."/>
            <person name="Crous P."/>
            <person name="Smith M.E."/>
        </authorList>
    </citation>
    <scope>NUCLEOTIDE SEQUENCE</scope>
    <source>
        <strain evidence="1">CBS 109366</strain>
    </source>
</reference>
<organism evidence="1 2">
    <name type="scientific">Coemansia nantahalensis</name>
    <dbReference type="NCBI Taxonomy" id="2789366"/>
    <lineage>
        <taxon>Eukaryota</taxon>
        <taxon>Fungi</taxon>
        <taxon>Fungi incertae sedis</taxon>
        <taxon>Zoopagomycota</taxon>
        <taxon>Kickxellomycotina</taxon>
        <taxon>Kickxellomycetes</taxon>
        <taxon>Kickxellales</taxon>
        <taxon>Kickxellaceae</taxon>
        <taxon>Coemansia</taxon>
    </lineage>
</organism>
<dbReference type="EMBL" id="JANBUJ010001780">
    <property type="protein sequence ID" value="KAJ2766160.1"/>
    <property type="molecule type" value="Genomic_DNA"/>
</dbReference>
<gene>
    <name evidence="1" type="ORF">IWQ57_004487</name>
</gene>
<keyword evidence="2" id="KW-1185">Reference proteome</keyword>
<comment type="caution">
    <text evidence="1">The sequence shown here is derived from an EMBL/GenBank/DDBJ whole genome shotgun (WGS) entry which is preliminary data.</text>
</comment>
<sequence>MKAAALEKYTVRDVLEYRGHPQLHRSVDSASDIESALALMNRHDIVSVPVFDAASESFVDIVSVYDIRDYIVRTAGLEDEVAHQLLSGRPSGKHTVLQGAVAQVVQSRKHASPAISAGAPLADLLRLFTTQRHHRVLVSGVDPRHLDAVQAAEVPTGSRKRGFSVDSGCSAASFGDDESGGRAAVCGLTQYDVVRFIQHHNHELGRALDAPVAAVARTHSATKDGPLQCLTVRDTALAALRLLRDTHCSALPVVDADGRLVTEVAGASLRRLSSGTLGLLGRPVLAYMFGLQLPVEGPYVVHDGFSVGQVMAGLLWTNCRRAWLVDRDERPVAVVSLTDILAHFM</sequence>
<evidence type="ECO:0000313" key="1">
    <source>
        <dbReference type="EMBL" id="KAJ2766160.1"/>
    </source>
</evidence>
<evidence type="ECO:0000313" key="2">
    <source>
        <dbReference type="Proteomes" id="UP001140234"/>
    </source>
</evidence>
<accession>A0ACC1JS15</accession>
<proteinExistence type="predicted"/>
<name>A0ACC1JS15_9FUNG</name>